<accession>A0ABS5P9X6</accession>
<dbReference type="RefSeq" id="WP_213297845.1">
    <property type="nucleotide sequence ID" value="NZ_JAGYVZ010000006.1"/>
</dbReference>
<evidence type="ECO:0000313" key="4">
    <source>
        <dbReference type="Proteomes" id="UP000722625"/>
    </source>
</evidence>
<keyword evidence="4" id="KW-1185">Reference proteome</keyword>
<evidence type="ECO:0000259" key="2">
    <source>
        <dbReference type="Pfam" id="PF07687"/>
    </source>
</evidence>
<feature type="domain" description="Peptidase M20 dimerisation" evidence="2">
    <location>
        <begin position="208"/>
        <end position="293"/>
    </location>
</feature>
<dbReference type="PANTHER" id="PTHR43501">
    <property type="entry name" value="CYTOSOL NON-SPECIFIC DIPEPTIDASE"/>
    <property type="match status" value="1"/>
</dbReference>
<dbReference type="Pfam" id="PF07687">
    <property type="entry name" value="M20_dimer"/>
    <property type="match status" value="1"/>
</dbReference>
<keyword evidence="1" id="KW-0378">Hydrolase</keyword>
<gene>
    <name evidence="3" type="ORF">KHA90_08540</name>
</gene>
<proteinExistence type="predicted"/>
<dbReference type="Proteomes" id="UP000722625">
    <property type="component" value="Unassembled WGS sequence"/>
</dbReference>
<evidence type="ECO:0000313" key="3">
    <source>
        <dbReference type="EMBL" id="MBS7231071.1"/>
    </source>
</evidence>
<dbReference type="SUPFAM" id="SSF53187">
    <property type="entry name" value="Zn-dependent exopeptidases"/>
    <property type="match status" value="1"/>
</dbReference>
<dbReference type="NCBIfam" id="TIGR01893">
    <property type="entry name" value="aa-his-dipept"/>
    <property type="match status" value="1"/>
</dbReference>
<dbReference type="CDD" id="cd03890">
    <property type="entry name" value="M20_pepD"/>
    <property type="match status" value="1"/>
</dbReference>
<dbReference type="InterPro" id="IPR001160">
    <property type="entry name" value="Peptidase_M20C"/>
</dbReference>
<sequence>MSQEIRNLEPKALWNKFADLNAVPRPSKKEERVIEFMKNFGNSLGLETFEDDIRNVIIRKPATPGMENRKAIVMQGHLDMVHQKNADTVFDFDTQGIDMYVDGDWVRARGTTLGADNGLGVATIMAILESKDIPHPAIEALFTIDEETGMTGALNLKGGILQGQILLNLDTEEDDEIDIGCAGGIDVTATRTYNEEEVPEGSVGHIITVKGLNGGHSGMDINKGLGNANKIMNRLLFDAFENFGLQVVEINGGSLRNAIPRESVAKVIISEMFDEAYIFDMQEIINDIKTEYKTTEPNLSIEIVKCDLPEKVMDLGVQEGIIRAIYAAHNGVYRMSADMDDLVETSNNIARVIVKDGEISIGCLTRSSVETSKFDLANALRSAFELVGCEVELSGSYPGWTPNVNSEILDTLVGIYEKQNNEKPKVVACHAGLECGILGTNYPEMDMISFGPTIHGAHSPDERASISSAQKYWKFVLEILSNIPVK</sequence>
<protein>
    <submittedName>
        <fullName evidence="3">Aminoacyl-histidine dipeptidase</fullName>
    </submittedName>
</protein>
<name>A0ABS5P9X6_9FLAO</name>
<dbReference type="InterPro" id="IPR002933">
    <property type="entry name" value="Peptidase_M20"/>
</dbReference>
<comment type="caution">
    <text evidence="3">The sequence shown here is derived from an EMBL/GenBank/DDBJ whole genome shotgun (WGS) entry which is preliminary data.</text>
</comment>
<dbReference type="PRINTS" id="PR00934">
    <property type="entry name" value="XHISDIPTASE"/>
</dbReference>
<dbReference type="EMBL" id="JAGYVZ010000006">
    <property type="protein sequence ID" value="MBS7231071.1"/>
    <property type="molecule type" value="Genomic_DNA"/>
</dbReference>
<dbReference type="InterPro" id="IPR011650">
    <property type="entry name" value="Peptidase_M20_dimer"/>
</dbReference>
<dbReference type="PIRSF" id="PIRSF016599">
    <property type="entry name" value="Xaa-His_dipept"/>
    <property type="match status" value="1"/>
</dbReference>
<dbReference type="PANTHER" id="PTHR43501:SF1">
    <property type="entry name" value="CYTOSOL NON-SPECIFIC DIPEPTIDASE"/>
    <property type="match status" value="1"/>
</dbReference>
<dbReference type="Pfam" id="PF01546">
    <property type="entry name" value="Peptidase_M20"/>
    <property type="match status" value="1"/>
</dbReference>
<evidence type="ECO:0000256" key="1">
    <source>
        <dbReference type="ARBA" id="ARBA00022801"/>
    </source>
</evidence>
<organism evidence="3 4">
    <name type="scientific">Flavobacterium psychroterrae</name>
    <dbReference type="NCBI Taxonomy" id="2133767"/>
    <lineage>
        <taxon>Bacteria</taxon>
        <taxon>Pseudomonadati</taxon>
        <taxon>Bacteroidota</taxon>
        <taxon>Flavobacteriia</taxon>
        <taxon>Flavobacteriales</taxon>
        <taxon>Flavobacteriaceae</taxon>
        <taxon>Flavobacterium</taxon>
    </lineage>
</organism>
<reference evidence="3 4" key="1">
    <citation type="journal article" date="2018" name="Int. J. Syst. Evol. Microbiol.">
        <title>Flavobacterium chryseum sp. nov. and Flavobacterium psychroterrae sp. nov., novel environmental bacteria isolated from Antarctica.</title>
        <authorList>
            <person name="Kralova S."/>
            <person name="Svec P."/>
            <person name="Busse H.J."/>
            <person name="Stankova E."/>
            <person name="Vaczi P."/>
            <person name="Sedlacek I."/>
        </authorList>
    </citation>
    <scope>NUCLEOTIDE SEQUENCE [LARGE SCALE GENOMIC DNA]</scope>
    <source>
        <strain evidence="3 4">CCM 8827</strain>
    </source>
</reference>
<dbReference type="Gene3D" id="3.40.630.10">
    <property type="entry name" value="Zn peptidases"/>
    <property type="match status" value="2"/>
</dbReference>